<evidence type="ECO:0008006" key="6">
    <source>
        <dbReference type="Google" id="ProtNLM"/>
    </source>
</evidence>
<dbReference type="HOGENOM" id="CLU_923794_0_0_6"/>
<evidence type="ECO:0000256" key="2">
    <source>
        <dbReference type="SAM" id="Phobius"/>
    </source>
</evidence>
<evidence type="ECO:0000256" key="3">
    <source>
        <dbReference type="SAM" id="SignalP"/>
    </source>
</evidence>
<feature type="compositionally biased region" description="Gly residues" evidence="1">
    <location>
        <begin position="127"/>
        <end position="137"/>
    </location>
</feature>
<evidence type="ECO:0000256" key="1">
    <source>
        <dbReference type="SAM" id="MobiDB-lite"/>
    </source>
</evidence>
<dbReference type="OrthoDB" id="268402at2"/>
<feature type="chain" id="PRO_5003396868" description="Secreted protein" evidence="3">
    <location>
        <begin position="23"/>
        <end position="301"/>
    </location>
</feature>
<feature type="transmembrane region" description="Helical" evidence="2">
    <location>
        <begin position="270"/>
        <end position="294"/>
    </location>
</feature>
<feature type="signal peptide" evidence="3">
    <location>
        <begin position="1"/>
        <end position="22"/>
    </location>
</feature>
<dbReference type="Proteomes" id="UP000008888">
    <property type="component" value="Chromosome"/>
</dbReference>
<evidence type="ECO:0000313" key="5">
    <source>
        <dbReference type="Proteomes" id="UP000008888"/>
    </source>
</evidence>
<dbReference type="AlphaFoldDB" id="G0A4S3"/>
<reference evidence="4 5" key="1">
    <citation type="journal article" date="2011" name="J. Bacteriol.">
        <title>Complete Genome Sequence of the Aerobic Marine Methanotroph Methylomonas methanica MC09.</title>
        <authorList>
            <person name="Boden R."/>
            <person name="Cunliffe M."/>
            <person name="Scanlan J."/>
            <person name="Moussard H."/>
            <person name="Kits K.D."/>
            <person name="Klotz M.G."/>
            <person name="Jetten M.S."/>
            <person name="Vuilleumier S."/>
            <person name="Han J."/>
            <person name="Peters L."/>
            <person name="Mikhailova N."/>
            <person name="Teshima H."/>
            <person name="Tapia R."/>
            <person name="Kyrpides N."/>
            <person name="Ivanova N."/>
            <person name="Pagani I."/>
            <person name="Cheng J.F."/>
            <person name="Goodwin L."/>
            <person name="Han C."/>
            <person name="Hauser L."/>
            <person name="Land M.L."/>
            <person name="Lapidus A."/>
            <person name="Lucas S."/>
            <person name="Pitluck S."/>
            <person name="Woyke T."/>
            <person name="Stein L."/>
            <person name="Murrell J.C."/>
        </authorList>
    </citation>
    <scope>NUCLEOTIDE SEQUENCE [LARGE SCALE GENOMIC DNA]</scope>
    <source>
        <strain evidence="4 5">MC09</strain>
    </source>
</reference>
<keyword evidence="5" id="KW-1185">Reference proteome</keyword>
<organism evidence="4 5">
    <name type="scientific">Methylomonas methanica (strain DSM 25384 / MC09)</name>
    <dbReference type="NCBI Taxonomy" id="857087"/>
    <lineage>
        <taxon>Bacteria</taxon>
        <taxon>Pseudomonadati</taxon>
        <taxon>Pseudomonadota</taxon>
        <taxon>Gammaproteobacteria</taxon>
        <taxon>Methylococcales</taxon>
        <taxon>Methylococcaceae</taxon>
        <taxon>Methylomonas</taxon>
    </lineage>
</organism>
<evidence type="ECO:0000313" key="4">
    <source>
        <dbReference type="EMBL" id="AEG02814.1"/>
    </source>
</evidence>
<keyword evidence="2" id="KW-1133">Transmembrane helix</keyword>
<dbReference type="RefSeq" id="WP_013821027.1">
    <property type="nucleotide sequence ID" value="NC_015572.1"/>
</dbReference>
<sequence length="301" mass="30991">MNLKKLSFAIMTCSLCSNLAFAATETENNNSFASRNILAAGVTVVDGEIPASSIVDLNSLTPDYSYQDSLSPNQIVSHSISGHSPSTPFIAAVDNGASGVDTILGAYDHNNALIGSNDDSSPLGDGNPLGDGVGSALGGQVNSDGTINLKVTGFPDDDFAGSHDESGAFDLNVYLGVDAIGDVDYFSFTGLQPGAQMKAQITNADFDTTLGLFDNAGNLISSSDDVDDLNILSSLIATVDSTGAINLAVSGYPDTDFELGSSSEFGQYQLALTAVPVPAAVWLFGSGLLGLVGFGRHTRRA</sequence>
<keyword evidence="2" id="KW-0472">Membrane</keyword>
<accession>G0A4S3</accession>
<dbReference type="KEGG" id="mmt:Metme_4471"/>
<dbReference type="EMBL" id="CP002738">
    <property type="protein sequence ID" value="AEG02814.1"/>
    <property type="molecule type" value="Genomic_DNA"/>
</dbReference>
<feature type="region of interest" description="Disordered" evidence="1">
    <location>
        <begin position="118"/>
        <end position="137"/>
    </location>
</feature>
<proteinExistence type="predicted"/>
<protein>
    <recommendedName>
        <fullName evidence="6">Secreted protein</fullName>
    </recommendedName>
</protein>
<gene>
    <name evidence="4" type="ordered locus">Metme_4471</name>
</gene>
<keyword evidence="2" id="KW-0812">Transmembrane</keyword>
<name>G0A4S3_METMM</name>
<keyword evidence="3" id="KW-0732">Signal</keyword>
<dbReference type="Gene3D" id="2.60.120.380">
    <property type="match status" value="1"/>
</dbReference>
<reference evidence="5" key="3">
    <citation type="submission" date="2011-05" db="EMBL/GenBank/DDBJ databases">
        <title>Complete sequence of Methylomonas methanica MC09.</title>
        <authorList>
            <consortium name="US DOE Joint Genome Institute"/>
            <person name="Lucas S."/>
            <person name="Han J."/>
            <person name="Lapidus A."/>
            <person name="Cheng J.-F."/>
            <person name="Goodwin L."/>
            <person name="Pitluck S."/>
            <person name="Peters L."/>
            <person name="Mikhailova N."/>
            <person name="Teshima H."/>
            <person name="Han C."/>
            <person name="Tapia R."/>
            <person name="Land M."/>
            <person name="Hauser L."/>
            <person name="Kyrpides N."/>
            <person name="Ivanova N."/>
            <person name="Pagani I."/>
            <person name="Stein L."/>
            <person name="Woyke T."/>
        </authorList>
    </citation>
    <scope>NUCLEOTIDE SEQUENCE [LARGE SCALE GENOMIC DNA]</scope>
    <source>
        <strain evidence="5">MC09</strain>
    </source>
</reference>
<reference key="2">
    <citation type="submission" date="2011-05" db="EMBL/GenBank/DDBJ databases">
        <title>Complete genome sequence of the aerobic marine methanotroph Methylomonas methanica MC09.</title>
        <authorList>
            <person name="Boden R."/>
            <person name="Cunliffe M."/>
            <person name="Scanlan J."/>
            <person name="Moussard H."/>
            <person name="Kits K.D."/>
            <person name="Klotz M."/>
            <person name="Jetten M."/>
            <person name="Vuilleumier S."/>
            <person name="Han J."/>
            <person name="Peters L."/>
            <person name="Mikhailova N."/>
            <person name="Teshima H."/>
            <person name="Tapia R."/>
            <person name="Kyrpides N."/>
            <person name="Ivanova N."/>
            <person name="Pagani I."/>
            <person name="Cheng J.-F."/>
            <person name="Goodwin L."/>
            <person name="Han C."/>
            <person name="Hauser L."/>
            <person name="Land M."/>
            <person name="Lapidus A."/>
            <person name="Lucas S."/>
            <person name="Pitluck S."/>
            <person name="Woyke T."/>
            <person name="Stein L.Y."/>
            <person name="Murrell C."/>
        </authorList>
    </citation>
    <scope>NUCLEOTIDE SEQUENCE</scope>
    <source>
        <strain>MC09</strain>
    </source>
</reference>